<dbReference type="PROSITE" id="PS51882">
    <property type="entry name" value="G_ALPHA"/>
    <property type="match status" value="1"/>
</dbReference>
<feature type="binding site" evidence="5">
    <location>
        <begin position="478"/>
        <end position="481"/>
    </location>
    <ligand>
        <name>GTP</name>
        <dbReference type="ChEBI" id="CHEBI:37565"/>
    </ligand>
</feature>
<dbReference type="InterPro" id="IPR006175">
    <property type="entry name" value="YjgF/YER057c/UK114"/>
</dbReference>
<dbReference type="GO" id="GO:0046872">
    <property type="term" value="F:metal ion binding"/>
    <property type="evidence" value="ECO:0007669"/>
    <property type="project" value="UniProtKB-KW"/>
</dbReference>
<evidence type="ECO:0000256" key="3">
    <source>
        <dbReference type="ARBA" id="ARBA00023134"/>
    </source>
</evidence>
<evidence type="ECO:0000256" key="4">
    <source>
        <dbReference type="ARBA" id="ARBA00023224"/>
    </source>
</evidence>
<name>A0A6A4HVJ9_9AGAR</name>
<evidence type="ECO:0000256" key="7">
    <source>
        <dbReference type="SAM" id="MobiDB-lite"/>
    </source>
</evidence>
<evidence type="ECO:0000256" key="1">
    <source>
        <dbReference type="ARBA" id="ARBA00022723"/>
    </source>
</evidence>
<dbReference type="PRINTS" id="PR00318">
    <property type="entry name" value="GPROTEINA"/>
</dbReference>
<dbReference type="SUPFAM" id="SSF52540">
    <property type="entry name" value="P-loop containing nucleoside triphosphate hydrolases"/>
    <property type="match status" value="1"/>
</dbReference>
<dbReference type="GO" id="GO:0031683">
    <property type="term" value="F:G-protein beta/gamma-subunit complex binding"/>
    <property type="evidence" value="ECO:0007669"/>
    <property type="project" value="InterPro"/>
</dbReference>
<dbReference type="GO" id="GO:0005525">
    <property type="term" value="F:GTP binding"/>
    <property type="evidence" value="ECO:0007669"/>
    <property type="project" value="UniProtKB-KW"/>
</dbReference>
<evidence type="ECO:0000256" key="2">
    <source>
        <dbReference type="ARBA" id="ARBA00022741"/>
    </source>
</evidence>
<dbReference type="Pfam" id="PF00503">
    <property type="entry name" value="G-alpha"/>
    <property type="match status" value="1"/>
</dbReference>
<dbReference type="GO" id="GO:0007188">
    <property type="term" value="P:adenylate cyclase-modulating G protein-coupled receptor signaling pathway"/>
    <property type="evidence" value="ECO:0007669"/>
    <property type="project" value="TreeGrafter"/>
</dbReference>
<dbReference type="OrthoDB" id="5817230at2759"/>
<feature type="compositionally biased region" description="Basic and acidic residues" evidence="7">
    <location>
        <begin position="1"/>
        <end position="17"/>
    </location>
</feature>
<dbReference type="PANTHER" id="PTHR10218:SF360">
    <property type="entry name" value="GUANINE NUCLEOTIDE-BINDING PROTEIN SUBUNIT ALPHA HOMOLOG"/>
    <property type="match status" value="1"/>
</dbReference>
<dbReference type="Pfam" id="PF01042">
    <property type="entry name" value="Ribonuc_L-PSP"/>
    <property type="match status" value="1"/>
</dbReference>
<keyword evidence="2 5" id="KW-0547">Nucleotide-binding</keyword>
<dbReference type="SMART" id="SM00275">
    <property type="entry name" value="G_alpha"/>
    <property type="match status" value="1"/>
</dbReference>
<dbReference type="InterPro" id="IPR027417">
    <property type="entry name" value="P-loop_NTPase"/>
</dbReference>
<organism evidence="8 9">
    <name type="scientific">Gymnopus androsaceus JB14</name>
    <dbReference type="NCBI Taxonomy" id="1447944"/>
    <lineage>
        <taxon>Eukaryota</taxon>
        <taxon>Fungi</taxon>
        <taxon>Dikarya</taxon>
        <taxon>Basidiomycota</taxon>
        <taxon>Agaricomycotina</taxon>
        <taxon>Agaricomycetes</taxon>
        <taxon>Agaricomycetidae</taxon>
        <taxon>Agaricales</taxon>
        <taxon>Marasmiineae</taxon>
        <taxon>Omphalotaceae</taxon>
        <taxon>Gymnopus</taxon>
    </lineage>
</organism>
<dbReference type="GO" id="GO:0005737">
    <property type="term" value="C:cytoplasm"/>
    <property type="evidence" value="ECO:0007669"/>
    <property type="project" value="TreeGrafter"/>
</dbReference>
<keyword evidence="3 5" id="KW-0342">GTP-binding</keyword>
<feature type="binding site" evidence="6">
    <location>
        <position position="360"/>
    </location>
    <ligand>
        <name>Mg(2+)</name>
        <dbReference type="ChEBI" id="CHEBI:18420"/>
    </ligand>
</feature>
<dbReference type="InterPro" id="IPR001019">
    <property type="entry name" value="Gprotein_alpha_su"/>
</dbReference>
<dbReference type="SUPFAM" id="SSF55298">
    <property type="entry name" value="YjgF-like"/>
    <property type="match status" value="1"/>
</dbReference>
<feature type="compositionally biased region" description="Polar residues" evidence="7">
    <location>
        <begin position="200"/>
        <end position="231"/>
    </location>
</feature>
<dbReference type="GO" id="GO:0005834">
    <property type="term" value="C:heterotrimeric G-protein complex"/>
    <property type="evidence" value="ECO:0007669"/>
    <property type="project" value="TreeGrafter"/>
</dbReference>
<proteinExistence type="predicted"/>
<dbReference type="PANTHER" id="PTHR10218">
    <property type="entry name" value="GTP-BINDING PROTEIN ALPHA SUBUNIT"/>
    <property type="match status" value="1"/>
</dbReference>
<gene>
    <name evidence="8" type="ORF">BT96DRAFT_1018437</name>
</gene>
<dbReference type="SUPFAM" id="SSF47895">
    <property type="entry name" value="Transducin (alpha subunit), insertion domain"/>
    <property type="match status" value="1"/>
</dbReference>
<protein>
    <submittedName>
        <fullName evidence="8">G-alpha-domain-containing protein</fullName>
    </submittedName>
</protein>
<dbReference type="FunFam" id="3.40.50.300:FF:000692">
    <property type="entry name" value="Guanine nucleotide-binding protein subunit alpha"/>
    <property type="match status" value="1"/>
</dbReference>
<feature type="region of interest" description="Disordered" evidence="7">
    <location>
        <begin position="1"/>
        <end position="33"/>
    </location>
</feature>
<dbReference type="InterPro" id="IPR011025">
    <property type="entry name" value="GproteinA_insert"/>
</dbReference>
<dbReference type="Gene3D" id="1.10.400.10">
    <property type="entry name" value="GI Alpha 1, domain 2-like"/>
    <property type="match status" value="2"/>
</dbReference>
<dbReference type="Proteomes" id="UP000799118">
    <property type="component" value="Unassembled WGS sequence"/>
</dbReference>
<dbReference type="CDD" id="cd00448">
    <property type="entry name" value="YjgF_YER057c_UK114_family"/>
    <property type="match status" value="1"/>
</dbReference>
<dbReference type="GO" id="GO:0001664">
    <property type="term" value="F:G protein-coupled receptor binding"/>
    <property type="evidence" value="ECO:0007669"/>
    <property type="project" value="TreeGrafter"/>
</dbReference>
<evidence type="ECO:0000256" key="6">
    <source>
        <dbReference type="PIRSR" id="PIRSR601019-2"/>
    </source>
</evidence>
<dbReference type="AlphaFoldDB" id="A0A6A4HVJ9"/>
<dbReference type="Gene3D" id="3.40.50.300">
    <property type="entry name" value="P-loop containing nucleotide triphosphate hydrolases"/>
    <property type="match status" value="3"/>
</dbReference>
<keyword evidence="9" id="KW-1185">Reference proteome</keyword>
<keyword evidence="1 6" id="KW-0479">Metal-binding</keyword>
<keyword evidence="4" id="KW-0807">Transducer</keyword>
<dbReference type="GO" id="GO:0003924">
    <property type="term" value="F:GTPase activity"/>
    <property type="evidence" value="ECO:0007669"/>
    <property type="project" value="InterPro"/>
</dbReference>
<feature type="binding site" evidence="5">
    <location>
        <begin position="354"/>
        <end position="360"/>
    </location>
    <ligand>
        <name>GTP</name>
        <dbReference type="ChEBI" id="CHEBI:37565"/>
    </ligand>
</feature>
<sequence>MVRSSKDFGRLRSDSDPLARVLLPPPNESPEERELRIARENDAKKISDGIDEMIRQERIERKKSRAEVNVLLLGQSESGKSTTLKQFQLLHTPSAFHAERIAWRAVIYLNLVRSVRRILDALSPEADADDHEDETAEDAASVIISSNGRPPSAISGTKVPNYDMYRQRLEPLIQLEERLTRLLTAPDEDEPTHLPLSWQDHGSTNGSFTKSNGRPTPTITIPQNNSHSQSLPVSPTTRSSPTRTPNGTSSWKGREVAVHTSTNWRKAFALGGNRSKSPKSAHSGEIEGWWEDPDDPVHALNACAPAMQDLWKDPCVRQRLEEKRLRLEESAGFYLNEIPRITAKKYIPTDADVLKARLKTIGVIEHSFHISSGTNRVYNGKFTMLVELGTNDTPGRPILKMVSAVFPSPQSVRGLRELYVLLQLLIVNAIIFLAPISAFDQVLTEDHRVNRLEDSLLLWKGVTSNKLLANVNIVLFLNKCDLLQDKLDAGVRLNHHMVSYGDRPNDYDSVSKYFRNKFGAIHQSVTPNKERELYIHLTAVTDTSRTVTIIADVSTSDAPGAIGPYSQAIKVGDLLFGSKSRQRKPLKNLHTVVKSCGSDMGKVVKLTASLFGRHEMTLLPLTASTQLRLVLTKPARSAVEVSRLPKDVLVEVECIASLK</sequence>
<evidence type="ECO:0000313" key="8">
    <source>
        <dbReference type="EMBL" id="KAE9400947.1"/>
    </source>
</evidence>
<dbReference type="InterPro" id="IPR035959">
    <property type="entry name" value="RutC-like_sf"/>
</dbReference>
<feature type="compositionally biased region" description="Low complexity" evidence="7">
    <location>
        <begin position="232"/>
        <end position="250"/>
    </location>
</feature>
<evidence type="ECO:0000313" key="9">
    <source>
        <dbReference type="Proteomes" id="UP000799118"/>
    </source>
</evidence>
<dbReference type="EMBL" id="ML769451">
    <property type="protein sequence ID" value="KAE9400947.1"/>
    <property type="molecule type" value="Genomic_DNA"/>
</dbReference>
<keyword evidence="6" id="KW-0460">Magnesium</keyword>
<dbReference type="Gene3D" id="3.30.1330.40">
    <property type="entry name" value="RutC-like"/>
    <property type="match status" value="1"/>
</dbReference>
<feature type="region of interest" description="Disordered" evidence="7">
    <location>
        <begin position="187"/>
        <end position="256"/>
    </location>
</feature>
<evidence type="ECO:0000256" key="5">
    <source>
        <dbReference type="PIRSR" id="PIRSR601019-1"/>
    </source>
</evidence>
<accession>A0A6A4HVJ9</accession>
<reference evidence="8" key="1">
    <citation type="journal article" date="2019" name="Environ. Microbiol.">
        <title>Fungal ecological strategies reflected in gene transcription - a case study of two litter decomposers.</title>
        <authorList>
            <person name="Barbi F."/>
            <person name="Kohler A."/>
            <person name="Barry K."/>
            <person name="Baskaran P."/>
            <person name="Daum C."/>
            <person name="Fauchery L."/>
            <person name="Ihrmark K."/>
            <person name="Kuo A."/>
            <person name="LaButti K."/>
            <person name="Lipzen A."/>
            <person name="Morin E."/>
            <person name="Grigoriev I.V."/>
            <person name="Henrissat B."/>
            <person name="Lindahl B."/>
            <person name="Martin F."/>
        </authorList>
    </citation>
    <scope>NUCLEOTIDE SEQUENCE</scope>
    <source>
        <strain evidence="8">JB14</strain>
    </source>
</reference>